<organism evidence="3 4">
    <name type="scientific">Streptomyces natalensis ATCC 27448</name>
    <dbReference type="NCBI Taxonomy" id="1240678"/>
    <lineage>
        <taxon>Bacteria</taxon>
        <taxon>Bacillati</taxon>
        <taxon>Actinomycetota</taxon>
        <taxon>Actinomycetes</taxon>
        <taxon>Kitasatosporales</taxon>
        <taxon>Streptomycetaceae</taxon>
        <taxon>Streptomyces</taxon>
    </lineage>
</organism>
<evidence type="ECO:0000313" key="3">
    <source>
        <dbReference type="EMBL" id="KIZ15237.1"/>
    </source>
</evidence>
<gene>
    <name evidence="3" type="ORF">SNA_26945</name>
</gene>
<dbReference type="InterPro" id="IPR050491">
    <property type="entry name" value="AmpC-like"/>
</dbReference>
<dbReference type="Pfam" id="PF00144">
    <property type="entry name" value="Beta-lactamase"/>
    <property type="match status" value="1"/>
</dbReference>
<keyword evidence="4" id="KW-1185">Reference proteome</keyword>
<protein>
    <recommendedName>
        <fullName evidence="2">Beta-lactamase-related domain-containing protein</fullName>
    </recommendedName>
</protein>
<dbReference type="Proteomes" id="UP000032458">
    <property type="component" value="Unassembled WGS sequence"/>
</dbReference>
<keyword evidence="1" id="KW-0732">Signal</keyword>
<dbReference type="AlphaFoldDB" id="A0A0D7CIK7"/>
<feature type="chain" id="PRO_5002318039" description="Beta-lactamase-related domain-containing protein" evidence="1">
    <location>
        <begin position="20"/>
        <end position="402"/>
    </location>
</feature>
<reference evidence="3 4" key="1">
    <citation type="submission" date="2014-09" db="EMBL/GenBank/DDBJ databases">
        <title>Draft genome sequence of Streptomyces natalensis ATCC 27448, producer of the antifungal pimaricin.</title>
        <authorList>
            <person name="Mendes M.V."/>
            <person name="Beites T."/>
            <person name="Pires S."/>
            <person name="Santos C.L."/>
            <person name="Moradas-Ferreira P."/>
        </authorList>
    </citation>
    <scope>NUCLEOTIDE SEQUENCE [LARGE SCALE GENOMIC DNA]</scope>
    <source>
        <strain evidence="3 4">ATCC 27448</strain>
    </source>
</reference>
<evidence type="ECO:0000313" key="4">
    <source>
        <dbReference type="Proteomes" id="UP000032458"/>
    </source>
</evidence>
<accession>A0A0D7CIK7</accession>
<dbReference type="SUPFAM" id="SSF56601">
    <property type="entry name" value="beta-lactamase/transpeptidase-like"/>
    <property type="match status" value="1"/>
</dbReference>
<dbReference type="InterPro" id="IPR001466">
    <property type="entry name" value="Beta-lactam-related"/>
</dbReference>
<evidence type="ECO:0000259" key="2">
    <source>
        <dbReference type="Pfam" id="PF00144"/>
    </source>
</evidence>
<dbReference type="EMBL" id="JRKI01000034">
    <property type="protein sequence ID" value="KIZ15237.1"/>
    <property type="molecule type" value="Genomic_DNA"/>
</dbReference>
<feature type="domain" description="Beta-lactamase-related" evidence="2">
    <location>
        <begin position="50"/>
        <end position="381"/>
    </location>
</feature>
<name>A0A0D7CIK7_9ACTN</name>
<feature type="signal peptide" evidence="1">
    <location>
        <begin position="1"/>
        <end position="19"/>
    </location>
</feature>
<dbReference type="PANTHER" id="PTHR46825">
    <property type="entry name" value="D-ALANYL-D-ALANINE-CARBOXYPEPTIDASE/ENDOPEPTIDASE AMPH"/>
    <property type="match status" value="1"/>
</dbReference>
<evidence type="ECO:0000256" key="1">
    <source>
        <dbReference type="SAM" id="SignalP"/>
    </source>
</evidence>
<dbReference type="InterPro" id="IPR012338">
    <property type="entry name" value="Beta-lactam/transpept-like"/>
</dbReference>
<comment type="caution">
    <text evidence="3">The sequence shown here is derived from an EMBL/GenBank/DDBJ whole genome shotgun (WGS) entry which is preliminary data.</text>
</comment>
<proteinExistence type="predicted"/>
<dbReference type="PATRIC" id="fig|1240678.4.peg.5736"/>
<dbReference type="Gene3D" id="3.40.710.10">
    <property type="entry name" value="DD-peptidase/beta-lactamase superfamily"/>
    <property type="match status" value="1"/>
</dbReference>
<dbReference type="PANTHER" id="PTHR46825:SF7">
    <property type="entry name" value="D-ALANYL-D-ALANINE CARBOXYPEPTIDASE"/>
    <property type="match status" value="1"/>
</dbReference>
<sequence>MALACTALTAVVMSTGVPAAPAVAAPSQRPTARSLSVAPALAPLNPAALQQAISSAPDRVTAVLARVSGSAGRWTGTFGTADVTTQAPVEPEGRFRLGSVTKMFIATVVLQLAAEHRVDLHRPVQEYLPDVLPDTYPPISVRRLLNYTSGLAELTEKDLPMDPQGIVEHRFDDHPLAELVAKAVRHPRLFDEPGSMQSYGATGYYVAAMLVEKLTGHSYQQEITNRIVRPLRLRHTTAPEIDPTIPGPHAHGYITVPQPCGGSCLKDITEQNPGAGGMISTTADLDRFMTELFRGRLLSPAQLGEMLTVPDVPYLGGSDRDPGHGRAYYGAGPMRATVGGITVWGKTGSTFGYTDGMFVTPDLRRRLVYSFNPTTGGGNDLALVNRILSAAFADRLAGGRAQ</sequence>